<name>A0ABS2FJU8_9CLOT</name>
<reference evidence="1 2" key="1">
    <citation type="journal article" date="2021" name="Sci. Rep.">
        <title>The distribution of antibiotic resistance genes in chicken gut microbiota commensals.</title>
        <authorList>
            <person name="Juricova H."/>
            <person name="Matiasovicova J."/>
            <person name="Kubasova T."/>
            <person name="Cejkova D."/>
            <person name="Rychlik I."/>
        </authorList>
    </citation>
    <scope>NUCLEOTIDE SEQUENCE [LARGE SCALE GENOMIC DNA]</scope>
    <source>
        <strain evidence="1 2">An435</strain>
    </source>
</reference>
<evidence type="ECO:0000313" key="2">
    <source>
        <dbReference type="Proteomes" id="UP000767334"/>
    </source>
</evidence>
<proteinExistence type="predicted"/>
<gene>
    <name evidence="1" type="ORF">H6A19_15770</name>
</gene>
<dbReference type="RefSeq" id="WP_204572707.1">
    <property type="nucleotide sequence ID" value="NZ_JACJLL010000162.1"/>
</dbReference>
<accession>A0ABS2FJU8</accession>
<evidence type="ECO:0000313" key="1">
    <source>
        <dbReference type="EMBL" id="MBM6820774.1"/>
    </source>
</evidence>
<comment type="caution">
    <text evidence="1">The sequence shown here is derived from an EMBL/GenBank/DDBJ whole genome shotgun (WGS) entry which is preliminary data.</text>
</comment>
<dbReference type="Proteomes" id="UP000767334">
    <property type="component" value="Unassembled WGS sequence"/>
</dbReference>
<organism evidence="1 2">
    <name type="scientific">Clostridium saudiense</name>
    <dbReference type="NCBI Taxonomy" id="1414720"/>
    <lineage>
        <taxon>Bacteria</taxon>
        <taxon>Bacillati</taxon>
        <taxon>Bacillota</taxon>
        <taxon>Clostridia</taxon>
        <taxon>Eubacteriales</taxon>
        <taxon>Clostridiaceae</taxon>
        <taxon>Clostridium</taxon>
    </lineage>
</organism>
<protein>
    <submittedName>
        <fullName evidence="1">Uncharacterized protein</fullName>
    </submittedName>
</protein>
<sequence length="267" mass="31373">MKYLVEIIVICILLLCHYTINNIDDIISVFATSYISNLEPDGYSSKFNEFNYNGVKILYEYNISKAIPVLKEYIDDSKQNCEKIFNEVNVSLTIEFDYDKDVFLSRFESNTDNISAYYVDAIKTIYIYVDSYENILNNKENFSEILLHEISHYYFSEFLRKNNISSKDVPVWINEGIADYISNRISFLDYDNIEFIPFDNISTSNDWAKIKSGKQYIQSLYSINKIISNHSEDIIIDLLLELKEYDFNIAFKNIVGVDFSSFEKFRI</sequence>
<dbReference type="EMBL" id="JACJLL010000162">
    <property type="protein sequence ID" value="MBM6820774.1"/>
    <property type="molecule type" value="Genomic_DNA"/>
</dbReference>
<keyword evidence="2" id="KW-1185">Reference proteome</keyword>